<proteinExistence type="predicted"/>
<keyword evidence="2" id="KW-1185">Reference proteome</keyword>
<dbReference type="AlphaFoldDB" id="A0A8H9M530"/>
<dbReference type="EMBL" id="BMZN01000003">
    <property type="protein sequence ID" value="GHC49823.1"/>
    <property type="molecule type" value="Genomic_DNA"/>
</dbReference>
<protein>
    <submittedName>
        <fullName evidence="1">Uncharacterized protein</fullName>
    </submittedName>
</protein>
<comment type="caution">
    <text evidence="1">The sequence shown here is derived from an EMBL/GenBank/DDBJ whole genome shotgun (WGS) entry which is preliminary data.</text>
</comment>
<evidence type="ECO:0000313" key="2">
    <source>
        <dbReference type="Proteomes" id="UP000608923"/>
    </source>
</evidence>
<reference evidence="2" key="1">
    <citation type="journal article" date="2019" name="Int. J. Syst. Evol. Microbiol.">
        <title>The Global Catalogue of Microorganisms (GCM) 10K type strain sequencing project: providing services to taxonomists for standard genome sequencing and annotation.</title>
        <authorList>
            <consortium name="The Broad Institute Genomics Platform"/>
            <consortium name="The Broad Institute Genome Sequencing Center for Infectious Disease"/>
            <person name="Wu L."/>
            <person name="Ma J."/>
        </authorList>
    </citation>
    <scope>NUCLEOTIDE SEQUENCE [LARGE SCALE GENOMIC DNA]</scope>
    <source>
        <strain evidence="2">KCTC 42083</strain>
    </source>
</reference>
<sequence>MRGYLGGIANISLAKRVVWMPFCVSQRLQVASVAQYIDIQDVVLASLEQMPDKSGAYESGPTGHKDTHSFVVSAGVC</sequence>
<dbReference type="Proteomes" id="UP000608923">
    <property type="component" value="Unassembled WGS sequence"/>
</dbReference>
<accession>A0A8H9M530</accession>
<evidence type="ECO:0000313" key="1">
    <source>
        <dbReference type="EMBL" id="GHC49823.1"/>
    </source>
</evidence>
<organism evidence="1 2">
    <name type="scientific">Alcaligenes pakistanensis</name>
    <dbReference type="NCBI Taxonomy" id="1482717"/>
    <lineage>
        <taxon>Bacteria</taxon>
        <taxon>Pseudomonadati</taxon>
        <taxon>Pseudomonadota</taxon>
        <taxon>Betaproteobacteria</taxon>
        <taxon>Burkholderiales</taxon>
        <taxon>Alcaligenaceae</taxon>
        <taxon>Alcaligenes</taxon>
    </lineage>
</organism>
<name>A0A8H9M530_9BURK</name>
<gene>
    <name evidence="1" type="ORF">GCM10010096_22080</name>
</gene>